<organism evidence="2 3">
    <name type="scientific">Solirubrobacter deserti</name>
    <dbReference type="NCBI Taxonomy" id="2282478"/>
    <lineage>
        <taxon>Bacteria</taxon>
        <taxon>Bacillati</taxon>
        <taxon>Actinomycetota</taxon>
        <taxon>Thermoleophilia</taxon>
        <taxon>Solirubrobacterales</taxon>
        <taxon>Solirubrobacteraceae</taxon>
        <taxon>Solirubrobacter</taxon>
    </lineage>
</organism>
<dbReference type="PANTHER" id="PTHR46438">
    <property type="entry name" value="ALPHA/BETA-HYDROLASES SUPERFAMILY PROTEIN"/>
    <property type="match status" value="1"/>
</dbReference>
<evidence type="ECO:0000313" key="3">
    <source>
        <dbReference type="Proteomes" id="UP001147700"/>
    </source>
</evidence>
<dbReference type="PANTHER" id="PTHR46438:SF11">
    <property type="entry name" value="LIPASE-RELATED"/>
    <property type="match status" value="1"/>
</dbReference>
<comment type="caution">
    <text evidence="2">The sequence shown here is derived from an EMBL/GenBank/DDBJ whole genome shotgun (WGS) entry which is preliminary data.</text>
</comment>
<sequence>MKPLVLIHGFTGSPRVWDLVRPRLERDFEVLTPALPGHLGGPPLPEEITPHTMADAVARCMDEAGWETAYIVGNSLGGALALRLAARGRARAVIGLAPGGGWLDDRVRDATLEWFAGMHELVRGAAPRAAWIASSPERRRQVLSSMSERHEHVPAELVADVIRAAALCVETPRMIEVARRSDWALGPITCPIRMVWGTEDKLLPWPAAAERYRRDLPHAEWIELDGVGHCPQVDVPLETAELISGFA</sequence>
<feature type="domain" description="AB hydrolase-1" evidence="1">
    <location>
        <begin position="4"/>
        <end position="241"/>
    </location>
</feature>
<dbReference type="RefSeq" id="WP_255526248.1">
    <property type="nucleotide sequence ID" value="NZ_JAPCID010000018.1"/>
</dbReference>
<keyword evidence="3" id="KW-1185">Reference proteome</keyword>
<evidence type="ECO:0000313" key="2">
    <source>
        <dbReference type="EMBL" id="MDA0138662.1"/>
    </source>
</evidence>
<dbReference type="Gene3D" id="3.40.50.1820">
    <property type="entry name" value="alpha/beta hydrolase"/>
    <property type="match status" value="1"/>
</dbReference>
<evidence type="ECO:0000259" key="1">
    <source>
        <dbReference type="Pfam" id="PF12697"/>
    </source>
</evidence>
<dbReference type="PRINTS" id="PR00111">
    <property type="entry name" value="ABHYDROLASE"/>
</dbReference>
<dbReference type="SUPFAM" id="SSF53474">
    <property type="entry name" value="alpha/beta-Hydrolases"/>
    <property type="match status" value="1"/>
</dbReference>
<gene>
    <name evidence="2" type="ORF">OJ962_14255</name>
</gene>
<accession>A0ABT4RJH1</accession>
<dbReference type="Pfam" id="PF12697">
    <property type="entry name" value="Abhydrolase_6"/>
    <property type="match status" value="1"/>
</dbReference>
<reference evidence="2" key="1">
    <citation type="submission" date="2022-10" db="EMBL/GenBank/DDBJ databases">
        <title>The WGS of Solirubrobacter sp. CPCC 204708.</title>
        <authorList>
            <person name="Jiang Z."/>
        </authorList>
    </citation>
    <scope>NUCLEOTIDE SEQUENCE</scope>
    <source>
        <strain evidence="2">CPCC 204708</strain>
    </source>
</reference>
<name>A0ABT4RJH1_9ACTN</name>
<dbReference type="InterPro" id="IPR000073">
    <property type="entry name" value="AB_hydrolase_1"/>
</dbReference>
<proteinExistence type="predicted"/>
<dbReference type="GO" id="GO:0016787">
    <property type="term" value="F:hydrolase activity"/>
    <property type="evidence" value="ECO:0007669"/>
    <property type="project" value="UniProtKB-KW"/>
</dbReference>
<dbReference type="EMBL" id="JAPCID010000018">
    <property type="protein sequence ID" value="MDA0138662.1"/>
    <property type="molecule type" value="Genomic_DNA"/>
</dbReference>
<keyword evidence="2" id="KW-0378">Hydrolase</keyword>
<dbReference type="Proteomes" id="UP001147700">
    <property type="component" value="Unassembled WGS sequence"/>
</dbReference>
<protein>
    <submittedName>
        <fullName evidence="2">Alpha/beta hydrolase</fullName>
    </submittedName>
</protein>
<dbReference type="InterPro" id="IPR029058">
    <property type="entry name" value="AB_hydrolase_fold"/>
</dbReference>